<dbReference type="RefSeq" id="WP_108976932.1">
    <property type="nucleotide sequence ID" value="NZ_BFBB01000007.1"/>
</dbReference>
<evidence type="ECO:0000256" key="1">
    <source>
        <dbReference type="ARBA" id="ARBA00022630"/>
    </source>
</evidence>
<dbReference type="CDD" id="cd01094">
    <property type="entry name" value="Alkanesulfonate_monoxygenase"/>
    <property type="match status" value="1"/>
</dbReference>
<comment type="caution">
    <text evidence="7">The sequence shown here is derived from an EMBL/GenBank/DDBJ whole genome shotgun (WGS) entry which is preliminary data.</text>
</comment>
<dbReference type="InterPro" id="IPR036661">
    <property type="entry name" value="Luciferase-like_sf"/>
</dbReference>
<dbReference type="GO" id="GO:0008726">
    <property type="term" value="F:alkanesulfonate monooxygenase activity"/>
    <property type="evidence" value="ECO:0007669"/>
    <property type="project" value="TreeGrafter"/>
</dbReference>
<evidence type="ECO:0000256" key="2">
    <source>
        <dbReference type="ARBA" id="ARBA00022643"/>
    </source>
</evidence>
<evidence type="ECO:0000313" key="8">
    <source>
        <dbReference type="Proteomes" id="UP000245133"/>
    </source>
</evidence>
<protein>
    <submittedName>
        <fullName evidence="7">Alkanesulfonate monooxygenase</fullName>
    </submittedName>
</protein>
<evidence type="ECO:0000313" key="7">
    <source>
        <dbReference type="EMBL" id="GBF50850.1"/>
    </source>
</evidence>
<keyword evidence="8" id="KW-1185">Reference proteome</keyword>
<feature type="region of interest" description="Disordered" evidence="5">
    <location>
        <begin position="364"/>
        <end position="383"/>
    </location>
</feature>
<feature type="domain" description="Luciferase-like" evidence="6">
    <location>
        <begin position="31"/>
        <end position="332"/>
    </location>
</feature>
<dbReference type="GO" id="GO:0046306">
    <property type="term" value="P:alkanesulfonate catabolic process"/>
    <property type="evidence" value="ECO:0007669"/>
    <property type="project" value="TreeGrafter"/>
</dbReference>
<proteinExistence type="predicted"/>
<dbReference type="PANTHER" id="PTHR42847:SF4">
    <property type="entry name" value="ALKANESULFONATE MONOOXYGENASE-RELATED"/>
    <property type="match status" value="1"/>
</dbReference>
<gene>
    <name evidence="7" type="ORF">LPTSP4_23770</name>
</gene>
<dbReference type="OrthoDB" id="9814695at2"/>
<accession>A0A2P2E1V1</accession>
<evidence type="ECO:0000256" key="4">
    <source>
        <dbReference type="ARBA" id="ARBA00023033"/>
    </source>
</evidence>
<dbReference type="PANTHER" id="PTHR42847">
    <property type="entry name" value="ALKANESULFONATE MONOOXYGENASE"/>
    <property type="match status" value="1"/>
</dbReference>
<dbReference type="Proteomes" id="UP000245133">
    <property type="component" value="Unassembled WGS sequence"/>
</dbReference>
<dbReference type="SUPFAM" id="SSF51679">
    <property type="entry name" value="Bacterial luciferase-like"/>
    <property type="match status" value="1"/>
</dbReference>
<evidence type="ECO:0000259" key="6">
    <source>
        <dbReference type="Pfam" id="PF00296"/>
    </source>
</evidence>
<keyword evidence="4 7" id="KW-0503">Monooxygenase</keyword>
<dbReference type="EMBL" id="BFBB01000007">
    <property type="protein sequence ID" value="GBF50850.1"/>
    <property type="molecule type" value="Genomic_DNA"/>
</dbReference>
<dbReference type="AlphaFoldDB" id="A0A2P2E1V1"/>
<reference evidence="7 8" key="1">
    <citation type="submission" date="2018-02" db="EMBL/GenBank/DDBJ databases">
        <title>Novel Leptospira species isolated from soil and water in Japan.</title>
        <authorList>
            <person name="Nakao R."/>
            <person name="Masuzawa T."/>
        </authorList>
    </citation>
    <scope>NUCLEOTIDE SEQUENCE [LARGE SCALE GENOMIC DNA]</scope>
    <source>
        <strain evidence="7 8">YH101</strain>
    </source>
</reference>
<organism evidence="7 8">
    <name type="scientific">Leptospira ryugenii</name>
    <dbReference type="NCBI Taxonomy" id="1917863"/>
    <lineage>
        <taxon>Bacteria</taxon>
        <taxon>Pseudomonadati</taxon>
        <taxon>Spirochaetota</taxon>
        <taxon>Spirochaetia</taxon>
        <taxon>Leptospirales</taxon>
        <taxon>Leptospiraceae</taxon>
        <taxon>Leptospira</taxon>
    </lineage>
</organism>
<sequence>MSSPIIRSPEELVEVAWFCDLCNGDYEYLGVPEGSLRSSFEHCSDIIRQADRLGFQNILLPSSYQTGQDTLAFAAAASTFTHQISLLTAIRCGEIHPPMLARTLSTLDHMLKGRLNINIISSDLPGTVRDSKTRYEISKEVIQILQQGWTQEEIHFQGKHYQFKLSADPVKSYQENGGPLLYFGGISEDARELCAEFCDVFLMWPETEERLTATMTDLSERAQRFGRKIDFGLRIHLIIRDTEKDARDAAKQLLSKINLNEANEIKHRALDSQSAGVKRQDELRKNADTDLFIEPYIWSGIGLARSGCGSAIVGTPEQVYEKIQKYIKMGIRAFIFSGYPLMPESEIFAKTVLPNLKTVNFAEAQNRKPKHTPVTPLTTGQRK</sequence>
<keyword evidence="1" id="KW-0285">Flavoprotein</keyword>
<evidence type="ECO:0000256" key="3">
    <source>
        <dbReference type="ARBA" id="ARBA00023002"/>
    </source>
</evidence>
<dbReference type="Pfam" id="PF00296">
    <property type="entry name" value="Bac_luciferase"/>
    <property type="match status" value="1"/>
</dbReference>
<evidence type="ECO:0000256" key="5">
    <source>
        <dbReference type="SAM" id="MobiDB-lite"/>
    </source>
</evidence>
<keyword evidence="3" id="KW-0560">Oxidoreductase</keyword>
<dbReference type="InterPro" id="IPR050172">
    <property type="entry name" value="SsuD_RutA_monooxygenase"/>
</dbReference>
<keyword evidence="2" id="KW-0288">FMN</keyword>
<dbReference type="InterPro" id="IPR011251">
    <property type="entry name" value="Luciferase-like_dom"/>
</dbReference>
<dbReference type="Gene3D" id="3.20.20.30">
    <property type="entry name" value="Luciferase-like domain"/>
    <property type="match status" value="1"/>
</dbReference>
<name>A0A2P2E1V1_9LEPT</name>